<dbReference type="AlphaFoldDB" id="A0A812V5L0"/>
<reference evidence="2" key="1">
    <citation type="submission" date="2021-02" db="EMBL/GenBank/DDBJ databases">
        <authorList>
            <person name="Dougan E. K."/>
            <person name="Rhodes N."/>
            <person name="Thang M."/>
            <person name="Chan C."/>
        </authorList>
    </citation>
    <scope>NUCLEOTIDE SEQUENCE</scope>
</reference>
<dbReference type="Proteomes" id="UP000604046">
    <property type="component" value="Unassembled WGS sequence"/>
</dbReference>
<organism evidence="2 3">
    <name type="scientific">Symbiodinium natans</name>
    <dbReference type="NCBI Taxonomy" id="878477"/>
    <lineage>
        <taxon>Eukaryota</taxon>
        <taxon>Sar</taxon>
        <taxon>Alveolata</taxon>
        <taxon>Dinophyceae</taxon>
        <taxon>Suessiales</taxon>
        <taxon>Symbiodiniaceae</taxon>
        <taxon>Symbiodinium</taxon>
    </lineage>
</organism>
<keyword evidence="3" id="KW-1185">Reference proteome</keyword>
<dbReference type="OrthoDB" id="420861at2759"/>
<evidence type="ECO:0000313" key="2">
    <source>
        <dbReference type="EMBL" id="CAE7603138.1"/>
    </source>
</evidence>
<dbReference type="EMBL" id="CAJNDS010002801">
    <property type="protein sequence ID" value="CAE7603138.1"/>
    <property type="molecule type" value="Genomic_DNA"/>
</dbReference>
<dbReference type="PROSITE" id="PS50206">
    <property type="entry name" value="RHODANESE_3"/>
    <property type="match status" value="2"/>
</dbReference>
<dbReference type="InterPro" id="IPR036873">
    <property type="entry name" value="Rhodanese-like_dom_sf"/>
</dbReference>
<gene>
    <name evidence="2" type="ORF">SNAT2548_LOCUS34308</name>
</gene>
<name>A0A812V5L0_9DINO</name>
<dbReference type="SUPFAM" id="SSF52821">
    <property type="entry name" value="Rhodanese/Cell cycle control phosphatase"/>
    <property type="match status" value="2"/>
</dbReference>
<dbReference type="InterPro" id="IPR001763">
    <property type="entry name" value="Rhodanese-like_dom"/>
</dbReference>
<dbReference type="Pfam" id="PF00581">
    <property type="entry name" value="Rhodanese"/>
    <property type="match status" value="2"/>
</dbReference>
<proteinExistence type="predicted"/>
<evidence type="ECO:0000259" key="1">
    <source>
        <dbReference type="PROSITE" id="PS50206"/>
    </source>
</evidence>
<sequence>MDPSYSYFKASAAQLKVEAQKGGAALEGCVHVPKLGLGLNMDGMKQSDRPTTKEEFLEKLTAAKALPPDQSHPIITHCGNGGRGGKAAALLRELGYWNAHNGGSPDRIRLARTRPAAAASPSQPPAIAESSVLASLQEPIIIDARDPNEVEGGKGGAALEGCLHIPLNMDGLKQTERPTTTEEFFAKLQAAGGLPSDHGAPIICHCGGGGRGGKSALILRPEPFS</sequence>
<protein>
    <recommendedName>
        <fullName evidence="1">Rhodanese domain-containing protein</fullName>
    </recommendedName>
</protein>
<accession>A0A812V5L0</accession>
<evidence type="ECO:0000313" key="3">
    <source>
        <dbReference type="Proteomes" id="UP000604046"/>
    </source>
</evidence>
<dbReference type="CDD" id="cd00158">
    <property type="entry name" value="RHOD"/>
    <property type="match status" value="1"/>
</dbReference>
<comment type="caution">
    <text evidence="2">The sequence shown here is derived from an EMBL/GenBank/DDBJ whole genome shotgun (WGS) entry which is preliminary data.</text>
</comment>
<feature type="domain" description="Rhodanese" evidence="1">
    <location>
        <begin position="54"/>
        <end position="96"/>
    </location>
</feature>
<dbReference type="Gene3D" id="3.40.250.10">
    <property type="entry name" value="Rhodanese-like domain"/>
    <property type="match status" value="2"/>
</dbReference>
<feature type="domain" description="Rhodanese" evidence="1">
    <location>
        <begin position="135"/>
        <end position="220"/>
    </location>
</feature>